<evidence type="ECO:0000313" key="2">
    <source>
        <dbReference type="EMBL" id="ETZ17552.1"/>
    </source>
</evidence>
<gene>
    <name evidence="2" type="ORF">BDCR2A_01521</name>
</gene>
<evidence type="ECO:0000313" key="3">
    <source>
        <dbReference type="Proteomes" id="UP000019148"/>
    </source>
</evidence>
<dbReference type="RefSeq" id="WP_155806543.1">
    <property type="nucleotide sequence ID" value="NZ_AZIT01000032.1"/>
</dbReference>
<proteinExistence type="predicted"/>
<dbReference type="EMBL" id="AZIT01000032">
    <property type="protein sequence ID" value="ETZ17552.1"/>
    <property type="molecule type" value="Genomic_DNA"/>
</dbReference>
<feature type="region of interest" description="Disordered" evidence="1">
    <location>
        <begin position="23"/>
        <end position="46"/>
    </location>
</feature>
<comment type="caution">
    <text evidence="2">The sequence shown here is derived from an EMBL/GenBank/DDBJ whole genome shotgun (WGS) entry which is preliminary data.</text>
</comment>
<sequence length="80" mass="9208">MGIISHMQSCDDCNKANISNINKKNSKNSIKKKSLKNSSCKRPKSEKIQFKQIGIKTRLIDVHKISRNYMQQVKELSNND</sequence>
<feature type="compositionally biased region" description="Basic residues" evidence="1">
    <location>
        <begin position="24"/>
        <end position="42"/>
    </location>
</feature>
<organism evidence="2 3">
    <name type="scientific">Borrelia duttonii CR2A</name>
    <dbReference type="NCBI Taxonomy" id="1432657"/>
    <lineage>
        <taxon>Bacteria</taxon>
        <taxon>Pseudomonadati</taxon>
        <taxon>Spirochaetota</taxon>
        <taxon>Spirochaetia</taxon>
        <taxon>Spirochaetales</taxon>
        <taxon>Borreliaceae</taxon>
        <taxon>Borrelia</taxon>
    </lineage>
</organism>
<name>W6TFL4_9SPIR</name>
<dbReference type="AlphaFoldDB" id="W6TFL4"/>
<accession>W6TFL4</accession>
<dbReference type="PATRIC" id="fig|1432657.3.peg.1466"/>
<reference evidence="2 3" key="1">
    <citation type="submission" date="2013-12" db="EMBL/GenBank/DDBJ databases">
        <title>Comparative genomics of relapsing fever spirochetes.</title>
        <authorList>
            <person name="Schwan T.G."/>
            <person name="Raffel S.J."/>
            <person name="Porcella S.F."/>
        </authorList>
    </citation>
    <scope>NUCLEOTIDE SEQUENCE [LARGE SCALE GENOMIC DNA]</scope>
    <source>
        <strain evidence="2 3">CR2A</strain>
    </source>
</reference>
<protein>
    <submittedName>
        <fullName evidence="2">Uncharacterized protein</fullName>
    </submittedName>
</protein>
<dbReference type="Proteomes" id="UP000019148">
    <property type="component" value="Unassembled WGS sequence"/>
</dbReference>
<evidence type="ECO:0000256" key="1">
    <source>
        <dbReference type="SAM" id="MobiDB-lite"/>
    </source>
</evidence>